<comment type="similarity">
    <text evidence="3">Belongs to the borealin family.</text>
</comment>
<reference evidence="12" key="1">
    <citation type="submission" date="2020-05" db="UniProtKB">
        <authorList>
            <consortium name="EnsemblMetazoa"/>
        </authorList>
    </citation>
    <scope>IDENTIFICATION</scope>
    <source>
        <strain evidence="12">Jacobina</strain>
    </source>
</reference>
<keyword evidence="9" id="KW-0137">Centromere</keyword>
<evidence type="ECO:0000256" key="1">
    <source>
        <dbReference type="ARBA" id="ARBA00004123"/>
    </source>
</evidence>
<dbReference type="VEuPathDB" id="VectorBase:LLONM1_004196"/>
<dbReference type="GO" id="GO:0051301">
    <property type="term" value="P:cell division"/>
    <property type="evidence" value="ECO:0007669"/>
    <property type="project" value="UniProtKB-KW"/>
</dbReference>
<name>A0A1B0GHF1_LUTLO</name>
<dbReference type="Proteomes" id="UP000092461">
    <property type="component" value="Unassembled WGS sequence"/>
</dbReference>
<feature type="compositionally biased region" description="Pro residues" evidence="10">
    <location>
        <begin position="157"/>
        <end position="170"/>
    </location>
</feature>
<dbReference type="EMBL" id="AJWK01004543">
    <property type="status" value="NOT_ANNOTATED_CDS"/>
    <property type="molecule type" value="Genomic_DNA"/>
</dbReference>
<dbReference type="VEuPathDB" id="VectorBase:LLOJ001241"/>
<evidence type="ECO:0000313" key="13">
    <source>
        <dbReference type="Proteomes" id="UP000092461"/>
    </source>
</evidence>
<dbReference type="EnsemblMetazoa" id="LLOJ001241-RA">
    <property type="protein sequence ID" value="LLOJ001241-PA"/>
    <property type="gene ID" value="LLOJ001241"/>
</dbReference>
<dbReference type="PANTHER" id="PTHR16040:SF7">
    <property type="entry name" value="AUSTRALIN, ISOFORM A-RELATED"/>
    <property type="match status" value="1"/>
</dbReference>
<accession>A0A1B0GHF1</accession>
<proteinExistence type="inferred from homology"/>
<keyword evidence="13" id="KW-1185">Reference proteome</keyword>
<dbReference type="PANTHER" id="PTHR16040">
    <property type="entry name" value="AUSTRALIN, ISOFORM A-RELATED"/>
    <property type="match status" value="1"/>
</dbReference>
<feature type="region of interest" description="Disordered" evidence="10">
    <location>
        <begin position="100"/>
        <end position="197"/>
    </location>
</feature>
<dbReference type="GO" id="GO:0000775">
    <property type="term" value="C:chromosome, centromeric region"/>
    <property type="evidence" value="ECO:0007669"/>
    <property type="project" value="UniProtKB-SubCell"/>
</dbReference>
<keyword evidence="6" id="KW-0498">Mitosis</keyword>
<evidence type="ECO:0000256" key="9">
    <source>
        <dbReference type="ARBA" id="ARBA00023328"/>
    </source>
</evidence>
<dbReference type="GO" id="GO:0005634">
    <property type="term" value="C:nucleus"/>
    <property type="evidence" value="ECO:0007669"/>
    <property type="project" value="UniProtKB-SubCell"/>
</dbReference>
<dbReference type="GO" id="GO:0051233">
    <property type="term" value="C:spindle midzone"/>
    <property type="evidence" value="ECO:0007669"/>
    <property type="project" value="TreeGrafter"/>
</dbReference>
<evidence type="ECO:0000256" key="4">
    <source>
        <dbReference type="ARBA" id="ARBA00022454"/>
    </source>
</evidence>
<sequence>MPRTKVSKNPKRNREQAQDDALLNYLREYDEYVEAEFAALENKHTENIQRIERETQEILSLISEEILNMKIGDIKAMTASNLAEVFQLLQVNVAETLSSTREANSVRKRKQSKEDEEGRTSENTTTVAPTSAIRGPLSAARAKMRRSKSTGMIPSVPRMPPSRLKPPTPLKGPLVPQTEHKSRSAYRTPLTAPQRIKSSSADRIDKIMPKMPIDESLALLRYPRVGETLVSLTGSPVVGFSGSMEPTASVNIPTNDGVLSLRPTASSNFDAQMISQIDPETYQNLQQLQKNLAMIVEMGKKSIAAKK</sequence>
<feature type="domain" description="Borealin C-terminal" evidence="11">
    <location>
        <begin position="181"/>
        <end position="297"/>
    </location>
</feature>
<comment type="subcellular location">
    <subcellularLocation>
        <location evidence="2">Chromosome</location>
        <location evidence="2">Centromere</location>
    </subcellularLocation>
    <subcellularLocation>
        <location evidence="1">Nucleus</location>
    </subcellularLocation>
</comment>
<dbReference type="AlphaFoldDB" id="A0A1B0GHF1"/>
<keyword evidence="5" id="KW-0132">Cell division</keyword>
<dbReference type="GO" id="GO:0000070">
    <property type="term" value="P:mitotic sister chromatid segregation"/>
    <property type="evidence" value="ECO:0007669"/>
    <property type="project" value="TreeGrafter"/>
</dbReference>
<organism evidence="12 13">
    <name type="scientific">Lutzomyia longipalpis</name>
    <name type="common">Sand fly</name>
    <dbReference type="NCBI Taxonomy" id="7200"/>
    <lineage>
        <taxon>Eukaryota</taxon>
        <taxon>Metazoa</taxon>
        <taxon>Ecdysozoa</taxon>
        <taxon>Arthropoda</taxon>
        <taxon>Hexapoda</taxon>
        <taxon>Insecta</taxon>
        <taxon>Pterygota</taxon>
        <taxon>Neoptera</taxon>
        <taxon>Endopterygota</taxon>
        <taxon>Diptera</taxon>
        <taxon>Nematocera</taxon>
        <taxon>Psychodoidea</taxon>
        <taxon>Psychodidae</taxon>
        <taxon>Lutzomyia</taxon>
        <taxon>Lutzomyia</taxon>
    </lineage>
</organism>
<keyword evidence="7" id="KW-0539">Nucleus</keyword>
<evidence type="ECO:0000256" key="10">
    <source>
        <dbReference type="SAM" id="MobiDB-lite"/>
    </source>
</evidence>
<evidence type="ECO:0000256" key="8">
    <source>
        <dbReference type="ARBA" id="ARBA00023306"/>
    </source>
</evidence>
<keyword evidence="8" id="KW-0131">Cell cycle</keyword>
<keyword evidence="4" id="KW-0158">Chromosome</keyword>
<evidence type="ECO:0000256" key="7">
    <source>
        <dbReference type="ARBA" id="ARBA00023242"/>
    </source>
</evidence>
<evidence type="ECO:0000313" key="12">
    <source>
        <dbReference type="EnsemblMetazoa" id="LLOJ001241-PA"/>
    </source>
</evidence>
<evidence type="ECO:0000256" key="3">
    <source>
        <dbReference type="ARBA" id="ARBA00009914"/>
    </source>
</evidence>
<dbReference type="Pfam" id="PF10512">
    <property type="entry name" value="Borealin"/>
    <property type="match status" value="1"/>
</dbReference>
<dbReference type="InterPro" id="IPR018867">
    <property type="entry name" value="Cell_div_borealin"/>
</dbReference>
<dbReference type="GO" id="GO:0032133">
    <property type="term" value="C:chromosome passenger complex"/>
    <property type="evidence" value="ECO:0007669"/>
    <property type="project" value="TreeGrafter"/>
</dbReference>
<evidence type="ECO:0000256" key="2">
    <source>
        <dbReference type="ARBA" id="ARBA00004584"/>
    </source>
</evidence>
<evidence type="ECO:0000256" key="5">
    <source>
        <dbReference type="ARBA" id="ARBA00022618"/>
    </source>
</evidence>
<evidence type="ECO:0000256" key="6">
    <source>
        <dbReference type="ARBA" id="ARBA00022776"/>
    </source>
</evidence>
<protein>
    <recommendedName>
        <fullName evidence="11">Borealin C-terminal domain-containing protein</fullName>
    </recommendedName>
</protein>
<dbReference type="InterPro" id="IPR046466">
    <property type="entry name" value="Borealin_C"/>
</dbReference>
<evidence type="ECO:0000259" key="11">
    <source>
        <dbReference type="Pfam" id="PF10512"/>
    </source>
</evidence>